<dbReference type="Proteomes" id="UP000749559">
    <property type="component" value="Unassembled WGS sequence"/>
</dbReference>
<dbReference type="SMART" id="SM00028">
    <property type="entry name" value="TPR"/>
    <property type="match status" value="3"/>
</dbReference>
<dbReference type="PROSITE" id="PS50005">
    <property type="entry name" value="TPR"/>
    <property type="match status" value="1"/>
</dbReference>
<dbReference type="AlphaFoldDB" id="A0A8J1Y0N0"/>
<dbReference type="SUPFAM" id="SSF48452">
    <property type="entry name" value="TPR-like"/>
    <property type="match status" value="1"/>
</dbReference>
<keyword evidence="3" id="KW-1185">Reference proteome</keyword>
<name>A0A8J1Y0N0_OWEFU</name>
<gene>
    <name evidence="2" type="ORF">OFUS_LOCUS982</name>
</gene>
<proteinExistence type="predicted"/>
<feature type="region of interest" description="Disordered" evidence="1">
    <location>
        <begin position="351"/>
        <end position="395"/>
    </location>
</feature>
<comment type="caution">
    <text evidence="2">The sequence shown here is derived from an EMBL/GenBank/DDBJ whole genome shotgun (WGS) entry which is preliminary data.</text>
</comment>
<dbReference type="InterPro" id="IPR019734">
    <property type="entry name" value="TPR_rpt"/>
</dbReference>
<dbReference type="InterPro" id="IPR011990">
    <property type="entry name" value="TPR-like_helical_dom_sf"/>
</dbReference>
<evidence type="ECO:0000313" key="2">
    <source>
        <dbReference type="EMBL" id="CAH1773378.1"/>
    </source>
</evidence>
<sequence>MSEKGSNEAPNVDSTTTNDILMDTTINLDDSAEILDEPVSEEVRSPLENLEEDIDNILQSNSELEETKGEDDIFDDSPTEFTESNTTINTLQDIKSEEVIVEQSIDLESPLVPIKPIVEPEIVQGVQNLELSEDDIIEQEIEKSNEFTKQESLEWPVNSNDKEKEENMTGVTDPVITGSLEETNGRASNYFKTHPAPTSDATGADFFDQISQSAPSTGEKEVIKPVETVHTIPARNRTISENSQEPTSITFDTSQEDQEKLRKIASTDSVSKFFKSAEASSSENDNKNFFDTFAGGIGSPTSDLPNELVRESPDELQMDVTLPASPRNVPTTPPLPPNVSPQMLNMPMSFSPKLPPIGDSHETSGAPSIPSPTEGTAPQTPPIQPSPVNPNEDASATQVFRQTSGEDLFSASLQMSSSDRMHDAWIPSEATRQILVKMVTSPPGSYIPEETLLTRPGLLVDTPQGDPVKELVRRHLGEEAASKRQSLSASDVSHDEAGLRKLIEAGCWREGVDLTGQLLTNFGQGIGKCGMESLNTPTTIQFWFCRFALLVKLRQYSLAESECAAFGNLDQPDMYYEFYTEQYPGRKGSLVPFGMRLLHAELPHYLGKSQEALDRLFYIMAIVTKILTNLGSGLSEEGAAIELSDDTRQASVDLWRKREIKLLYTISNVLLSIKDYTSCIEILQTLLTKDEKNQAAISSSIGRIFLQMGQLNLAEQQFQGIKDGHLASGGKKDSTDLLNEGFLHLGKGSYKEAFELFKSASELDPNNAVAVNNMAVCALYTGKLTSALEILEHLVRNNPAKYLQDGILFNLCTLHELESSKAIQKKQGLLELVSQHKGNGFNAACLKMS</sequence>
<accession>A0A8J1Y0N0</accession>
<dbReference type="Pfam" id="PF14559">
    <property type="entry name" value="TPR_19"/>
    <property type="match status" value="1"/>
</dbReference>
<dbReference type="GO" id="GO:0030008">
    <property type="term" value="C:TRAPP complex"/>
    <property type="evidence" value="ECO:0007669"/>
    <property type="project" value="TreeGrafter"/>
</dbReference>
<feature type="compositionally biased region" description="Polar residues" evidence="1">
    <location>
        <begin position="363"/>
        <end position="378"/>
    </location>
</feature>
<dbReference type="Gene3D" id="1.25.40.10">
    <property type="entry name" value="Tetratricopeptide repeat domain"/>
    <property type="match status" value="1"/>
</dbReference>
<dbReference type="GO" id="GO:0005794">
    <property type="term" value="C:Golgi apparatus"/>
    <property type="evidence" value="ECO:0007669"/>
    <property type="project" value="TreeGrafter"/>
</dbReference>
<dbReference type="PANTHER" id="PTHR21581:SF6">
    <property type="entry name" value="TRAFFICKING PROTEIN PARTICLE COMPLEX SUBUNIT 12"/>
    <property type="match status" value="1"/>
</dbReference>
<protein>
    <submittedName>
        <fullName evidence="2">Uncharacterized protein</fullName>
    </submittedName>
</protein>
<dbReference type="OrthoDB" id="428342at2759"/>
<feature type="compositionally biased region" description="Basic and acidic residues" evidence="1">
    <location>
        <begin position="143"/>
        <end position="152"/>
    </location>
</feature>
<feature type="compositionally biased region" description="Pro residues" evidence="1">
    <location>
        <begin position="379"/>
        <end position="388"/>
    </location>
</feature>
<evidence type="ECO:0000313" key="3">
    <source>
        <dbReference type="Proteomes" id="UP000749559"/>
    </source>
</evidence>
<organism evidence="2 3">
    <name type="scientific">Owenia fusiformis</name>
    <name type="common">Polychaete worm</name>
    <dbReference type="NCBI Taxonomy" id="6347"/>
    <lineage>
        <taxon>Eukaryota</taxon>
        <taxon>Metazoa</taxon>
        <taxon>Spiralia</taxon>
        <taxon>Lophotrochozoa</taxon>
        <taxon>Annelida</taxon>
        <taxon>Polychaeta</taxon>
        <taxon>Sedentaria</taxon>
        <taxon>Canalipalpata</taxon>
        <taxon>Sabellida</taxon>
        <taxon>Oweniida</taxon>
        <taxon>Oweniidae</taxon>
        <taxon>Owenia</taxon>
    </lineage>
</organism>
<reference evidence="2" key="1">
    <citation type="submission" date="2022-03" db="EMBL/GenBank/DDBJ databases">
        <authorList>
            <person name="Martin C."/>
        </authorList>
    </citation>
    <scope>NUCLEOTIDE SEQUENCE</scope>
</reference>
<dbReference type="EMBL" id="CAIIXF020000001">
    <property type="protein sequence ID" value="CAH1773378.1"/>
    <property type="molecule type" value="Genomic_DNA"/>
</dbReference>
<feature type="region of interest" description="Disordered" evidence="1">
    <location>
        <begin position="143"/>
        <end position="179"/>
    </location>
</feature>
<feature type="region of interest" description="Disordered" evidence="1">
    <location>
        <begin position="61"/>
        <end position="82"/>
    </location>
</feature>
<dbReference type="PANTHER" id="PTHR21581">
    <property type="entry name" value="D-ALANYL-D-ALANINE CARBOXYPEPTIDASE"/>
    <property type="match status" value="1"/>
</dbReference>
<evidence type="ECO:0000256" key="1">
    <source>
        <dbReference type="SAM" id="MobiDB-lite"/>
    </source>
</evidence>